<keyword evidence="3" id="KW-1185">Reference proteome</keyword>
<dbReference type="AlphaFoldDB" id="A0A9X1QZS5"/>
<evidence type="ECO:0000313" key="3">
    <source>
        <dbReference type="Proteomes" id="UP001139461"/>
    </source>
</evidence>
<keyword evidence="1" id="KW-0732">Signal</keyword>
<dbReference type="EMBL" id="JAIRBA010000022">
    <property type="protein sequence ID" value="MCG2419579.1"/>
    <property type="molecule type" value="Genomic_DNA"/>
</dbReference>
<evidence type="ECO:0000313" key="2">
    <source>
        <dbReference type="EMBL" id="MCG2419579.1"/>
    </source>
</evidence>
<feature type="chain" id="PRO_5040984912" evidence="1">
    <location>
        <begin position="25"/>
        <end position="178"/>
    </location>
</feature>
<comment type="caution">
    <text evidence="2">The sequence shown here is derived from an EMBL/GenBank/DDBJ whole genome shotgun (WGS) entry which is preliminary data.</text>
</comment>
<dbReference type="Proteomes" id="UP001139461">
    <property type="component" value="Unassembled WGS sequence"/>
</dbReference>
<reference evidence="2" key="1">
    <citation type="submission" date="2021-09" db="EMBL/GenBank/DDBJ databases">
        <title>Genome of Aequorivita sp. strain F47161.</title>
        <authorList>
            <person name="Wang Y."/>
        </authorList>
    </citation>
    <scope>NUCLEOTIDE SEQUENCE</scope>
    <source>
        <strain evidence="2">F47161</strain>
    </source>
</reference>
<protein>
    <submittedName>
        <fullName evidence="2">Uncharacterized protein</fullName>
    </submittedName>
</protein>
<organism evidence="2 3">
    <name type="scientific">Aequorivita vitellina</name>
    <dbReference type="NCBI Taxonomy" id="2874475"/>
    <lineage>
        <taxon>Bacteria</taxon>
        <taxon>Pseudomonadati</taxon>
        <taxon>Bacteroidota</taxon>
        <taxon>Flavobacteriia</taxon>
        <taxon>Flavobacteriales</taxon>
        <taxon>Flavobacteriaceae</taxon>
        <taxon>Aequorivita</taxon>
    </lineage>
</organism>
<accession>A0A9X1QZS5</accession>
<feature type="signal peptide" evidence="1">
    <location>
        <begin position="1"/>
        <end position="24"/>
    </location>
</feature>
<gene>
    <name evidence="2" type="ORF">K8089_11140</name>
</gene>
<proteinExistence type="predicted"/>
<evidence type="ECO:0000256" key="1">
    <source>
        <dbReference type="SAM" id="SignalP"/>
    </source>
</evidence>
<dbReference type="RefSeq" id="WP_237603368.1">
    <property type="nucleotide sequence ID" value="NZ_JAIRBA010000022.1"/>
</dbReference>
<name>A0A9X1QZS5_9FLAO</name>
<sequence>METFKTVKFALILGVIFFAKTAKATSVDFDFYNGESYAALCSVNDAMVENVKIVSKNSTRAKLVAQDTTGQKLNIDQNRIKFTLGGYVYNYNSKTKMGCLFTDLEMVTSQMVNDISDQLSNSCFSEKYGFGVHIYFGEIDPKNYYKKPIEGLLMNYYGTWEATNGNYVFHVQEIQPFF</sequence>